<gene>
    <name evidence="1" type="ORF">SAMN02745728_01430</name>
</gene>
<sequence>MKARAIMPFCQSGRVDGRKDEVAISCNFMVLSKYYIEYENNSKIDKKVKNAYFL</sequence>
<accession>A0A1M7T154</accession>
<name>A0A1M7T154_9BACT</name>
<organism evidence="1 2">
    <name type="scientific">Desulfovibrio litoralis DSM 11393</name>
    <dbReference type="NCBI Taxonomy" id="1121455"/>
    <lineage>
        <taxon>Bacteria</taxon>
        <taxon>Pseudomonadati</taxon>
        <taxon>Thermodesulfobacteriota</taxon>
        <taxon>Desulfovibrionia</taxon>
        <taxon>Desulfovibrionales</taxon>
        <taxon>Desulfovibrionaceae</taxon>
        <taxon>Desulfovibrio</taxon>
    </lineage>
</organism>
<dbReference type="STRING" id="1121455.SAMN02745728_01430"/>
<proteinExistence type="predicted"/>
<keyword evidence="2" id="KW-1185">Reference proteome</keyword>
<dbReference type="Proteomes" id="UP000186469">
    <property type="component" value="Unassembled WGS sequence"/>
</dbReference>
<dbReference type="RefSeq" id="WP_178139330.1">
    <property type="nucleotide sequence ID" value="NZ_FRDI01000006.1"/>
</dbReference>
<dbReference type="AlphaFoldDB" id="A0A1M7T154"/>
<dbReference type="EMBL" id="FRDI01000006">
    <property type="protein sequence ID" value="SHN64490.1"/>
    <property type="molecule type" value="Genomic_DNA"/>
</dbReference>
<evidence type="ECO:0000313" key="1">
    <source>
        <dbReference type="EMBL" id="SHN64490.1"/>
    </source>
</evidence>
<protein>
    <submittedName>
        <fullName evidence="1">Uncharacterized protein</fullName>
    </submittedName>
</protein>
<reference evidence="1 2" key="1">
    <citation type="submission" date="2016-12" db="EMBL/GenBank/DDBJ databases">
        <authorList>
            <person name="Song W.-J."/>
            <person name="Kurnit D.M."/>
        </authorList>
    </citation>
    <scope>NUCLEOTIDE SEQUENCE [LARGE SCALE GENOMIC DNA]</scope>
    <source>
        <strain evidence="1 2">DSM 11393</strain>
    </source>
</reference>
<evidence type="ECO:0000313" key="2">
    <source>
        <dbReference type="Proteomes" id="UP000186469"/>
    </source>
</evidence>